<organism evidence="2 3">
    <name type="scientific">Sporosarcina gallistercoris</name>
    <dbReference type="NCBI Taxonomy" id="2762245"/>
    <lineage>
        <taxon>Bacteria</taxon>
        <taxon>Bacillati</taxon>
        <taxon>Bacillota</taxon>
        <taxon>Bacilli</taxon>
        <taxon>Bacillales</taxon>
        <taxon>Caryophanaceae</taxon>
        <taxon>Sporosarcina</taxon>
    </lineage>
</organism>
<dbReference type="Proteomes" id="UP000659496">
    <property type="component" value="Unassembled WGS sequence"/>
</dbReference>
<sequence>MKRNAAYWRRQLQLEPHPEGGSFASSFSAGSTIDTSSGTRPLYTSIYFMLADGEISHFHQLQSDEIWYYHDGNALTVHMISTDGAYSAVKLGLDIEKGERPQILVPAGTIFGSSMIEKGDYALVGCMVAPGFDFKDFKLFTEEELMARFPQHTAIIKTMTP</sequence>
<dbReference type="PANTHER" id="PTHR33387">
    <property type="entry name" value="RMLC-LIKE JELLY ROLL FOLD PROTEIN"/>
    <property type="match status" value="1"/>
</dbReference>
<evidence type="ECO:0000313" key="2">
    <source>
        <dbReference type="EMBL" id="MBD7906733.1"/>
    </source>
</evidence>
<proteinExistence type="predicted"/>
<reference evidence="2 3" key="1">
    <citation type="submission" date="2020-08" db="EMBL/GenBank/DDBJ databases">
        <title>A Genomic Blueprint of the Chicken Gut Microbiome.</title>
        <authorList>
            <person name="Gilroy R."/>
            <person name="Ravi A."/>
            <person name="Getino M."/>
            <person name="Pursley I."/>
            <person name="Horton D.L."/>
            <person name="Alikhan N.-F."/>
            <person name="Baker D."/>
            <person name="Gharbi K."/>
            <person name="Hall N."/>
            <person name="Watson M."/>
            <person name="Adriaenssens E.M."/>
            <person name="Foster-Nyarko E."/>
            <person name="Jarju S."/>
            <person name="Secka A."/>
            <person name="Antonio M."/>
            <person name="Oren A."/>
            <person name="Chaudhuri R."/>
            <person name="La Ragione R.M."/>
            <person name="Hildebrand F."/>
            <person name="Pallen M.J."/>
        </authorList>
    </citation>
    <scope>NUCLEOTIDE SEQUENCE [LARGE SCALE GENOMIC DNA]</scope>
    <source>
        <strain evidence="2 3">Sa3CUA8</strain>
    </source>
</reference>
<dbReference type="Pfam" id="PF06172">
    <property type="entry name" value="Cupin_5"/>
    <property type="match status" value="1"/>
</dbReference>
<protein>
    <submittedName>
        <fullName evidence="2">Cupin domain-containing protein</fullName>
    </submittedName>
</protein>
<feature type="domain" description="DUF985" evidence="1">
    <location>
        <begin position="8"/>
        <end position="139"/>
    </location>
</feature>
<dbReference type="CDD" id="cd06121">
    <property type="entry name" value="cupin_YML079wp"/>
    <property type="match status" value="1"/>
</dbReference>
<dbReference type="InterPro" id="IPR009327">
    <property type="entry name" value="Cupin_DUF985"/>
</dbReference>
<dbReference type="PANTHER" id="PTHR33387:SF3">
    <property type="entry name" value="DUF985 DOMAIN-CONTAINING PROTEIN"/>
    <property type="match status" value="1"/>
</dbReference>
<evidence type="ECO:0000259" key="1">
    <source>
        <dbReference type="Pfam" id="PF06172"/>
    </source>
</evidence>
<dbReference type="InterPro" id="IPR011051">
    <property type="entry name" value="RmlC_Cupin_sf"/>
</dbReference>
<dbReference type="Gene3D" id="2.60.120.10">
    <property type="entry name" value="Jelly Rolls"/>
    <property type="match status" value="1"/>
</dbReference>
<keyword evidence="3" id="KW-1185">Reference proteome</keyword>
<dbReference type="RefSeq" id="WP_191687904.1">
    <property type="nucleotide sequence ID" value="NZ_JACSQY010000001.1"/>
</dbReference>
<gene>
    <name evidence="2" type="ORF">H9659_00130</name>
</gene>
<accession>A0ABR8PEY6</accession>
<dbReference type="EMBL" id="JACSQY010000001">
    <property type="protein sequence ID" value="MBD7906733.1"/>
    <property type="molecule type" value="Genomic_DNA"/>
</dbReference>
<dbReference type="InterPro" id="IPR039935">
    <property type="entry name" value="YML079W-like"/>
</dbReference>
<comment type="caution">
    <text evidence="2">The sequence shown here is derived from an EMBL/GenBank/DDBJ whole genome shotgun (WGS) entry which is preliminary data.</text>
</comment>
<dbReference type="InterPro" id="IPR014710">
    <property type="entry name" value="RmlC-like_jellyroll"/>
</dbReference>
<dbReference type="SUPFAM" id="SSF51182">
    <property type="entry name" value="RmlC-like cupins"/>
    <property type="match status" value="1"/>
</dbReference>
<name>A0ABR8PEY6_9BACL</name>
<evidence type="ECO:0000313" key="3">
    <source>
        <dbReference type="Proteomes" id="UP000659496"/>
    </source>
</evidence>